<sequence length="244" mass="26740">MDKSRQAHARHAPELLVRDALRGFRYAVRRSTHLFANADQSTLPQPIGEITSRIAKKIDSVSQEAEYMSSSVIGGPLKKAALPDKAFFGQDGYDPNAADRAPREAAAALYFGLSWSARQLGCDDMLLSETICLECVERLGNNALQGSASEMADMLACDIIDRRAFRLFAPAAADPQSLRFRVTVGSAYTAALWFFAPRGIAAGSEEDLLDNCCAIIRDHLDRIIQIRTGSGSTERLFEELIDIV</sequence>
<reference evidence="1" key="1">
    <citation type="submission" date="2022-11" db="EMBL/GenBank/DDBJ databases">
        <title>Hoeflea poritis sp. nov., isolated from scleractinian coral Porites lutea.</title>
        <authorList>
            <person name="Zhang G."/>
            <person name="Wei Q."/>
            <person name="Cai L."/>
        </authorList>
    </citation>
    <scope>NUCLEOTIDE SEQUENCE</scope>
    <source>
        <strain evidence="1">E7-10</strain>
    </source>
</reference>
<dbReference type="EMBL" id="JAPJZH010000027">
    <property type="protein sequence ID" value="MDA4848676.1"/>
    <property type="molecule type" value="Genomic_DNA"/>
</dbReference>
<protein>
    <submittedName>
        <fullName evidence="1">Uncharacterized protein</fullName>
    </submittedName>
</protein>
<proteinExistence type="predicted"/>
<dbReference type="Proteomes" id="UP001148313">
    <property type="component" value="Unassembled WGS sequence"/>
</dbReference>
<dbReference type="RefSeq" id="WP_271092551.1">
    <property type="nucleotide sequence ID" value="NZ_JAPJZH010000027.1"/>
</dbReference>
<gene>
    <name evidence="1" type="ORF">OOZ53_25190</name>
</gene>
<evidence type="ECO:0000313" key="1">
    <source>
        <dbReference type="EMBL" id="MDA4848676.1"/>
    </source>
</evidence>
<evidence type="ECO:0000313" key="2">
    <source>
        <dbReference type="Proteomes" id="UP001148313"/>
    </source>
</evidence>
<comment type="caution">
    <text evidence="1">The sequence shown here is derived from an EMBL/GenBank/DDBJ whole genome shotgun (WGS) entry which is preliminary data.</text>
</comment>
<organism evidence="1 2">
    <name type="scientific">Hoeflea poritis</name>
    <dbReference type="NCBI Taxonomy" id="2993659"/>
    <lineage>
        <taxon>Bacteria</taxon>
        <taxon>Pseudomonadati</taxon>
        <taxon>Pseudomonadota</taxon>
        <taxon>Alphaproteobacteria</taxon>
        <taxon>Hyphomicrobiales</taxon>
        <taxon>Rhizobiaceae</taxon>
        <taxon>Hoeflea</taxon>
    </lineage>
</organism>
<accession>A0ABT4VVC6</accession>
<keyword evidence="2" id="KW-1185">Reference proteome</keyword>
<name>A0ABT4VVC6_9HYPH</name>